<keyword evidence="1" id="KW-0472">Membrane</keyword>
<feature type="transmembrane region" description="Helical" evidence="1">
    <location>
        <begin position="58"/>
        <end position="79"/>
    </location>
</feature>
<keyword evidence="1" id="KW-0812">Transmembrane</keyword>
<dbReference type="AlphaFoldDB" id="A0A0P0P034"/>
<dbReference type="STRING" id="69395.AQ619_09775"/>
<proteinExistence type="predicted"/>
<dbReference type="Proteomes" id="UP000056905">
    <property type="component" value="Chromosome"/>
</dbReference>
<dbReference type="PANTHER" id="PTHR37464:SF1">
    <property type="entry name" value="BLL2463 PROTEIN"/>
    <property type="match status" value="1"/>
</dbReference>
<gene>
    <name evidence="3" type="ORF">AQ619_09775</name>
</gene>
<dbReference type="EMBL" id="CP013002">
    <property type="protein sequence ID" value="ALL13616.1"/>
    <property type="molecule type" value="Genomic_DNA"/>
</dbReference>
<evidence type="ECO:0000313" key="3">
    <source>
        <dbReference type="EMBL" id="ALL13616.1"/>
    </source>
</evidence>
<keyword evidence="4" id="KW-1185">Reference proteome</keyword>
<keyword evidence="1" id="KW-1133">Transmembrane helix</keyword>
<accession>A0A0P0P034</accession>
<feature type="domain" description="Aerotolerance regulator N-terminal" evidence="2">
    <location>
        <begin position="5"/>
        <end position="77"/>
    </location>
</feature>
<dbReference type="InterPro" id="IPR024163">
    <property type="entry name" value="Aerotolerance_reg_N"/>
</dbReference>
<protein>
    <recommendedName>
        <fullName evidence="2">Aerotolerance regulator N-terminal domain-containing protein</fullName>
    </recommendedName>
</protein>
<dbReference type="OrthoDB" id="7390489at2"/>
<evidence type="ECO:0000256" key="1">
    <source>
        <dbReference type="SAM" id="Phobius"/>
    </source>
</evidence>
<dbReference type="NCBIfam" id="TIGR02226">
    <property type="entry name" value="two_anch"/>
    <property type="match status" value="1"/>
</dbReference>
<dbReference type="RefSeq" id="WP_062146791.1">
    <property type="nucleotide sequence ID" value="NZ_CP013002.1"/>
</dbReference>
<sequence>MIPVLLVPAALAALAAVLVPLAIHIARRTETRTIDFAALRWLTPKPKPVRRLQLDEPWLLAVRVALTAAIVLALARPVLNSAASDRPIVAVSPAVDATGMADRAERHVWLAPGFPDLKQPRPPLPDDQASLIRQLDAQTPAGTRLAVMVPALLTGVDGQRLVLSRPIDWRVLPSKPRSTSPSPPVPPSLTVRYSSRYEDAVRYFRAAAVAFAEPGKPPAFDAAPTVRPVPRSARYLVWLTDAPLPSVALAWIEAGGVVLLSKDTPTPVEGPLRVSWRDPEGNALATSGRFGKGRVLHLTRPVEPRELPALAEPAFAQELWTLLEPPPAPGRVAASDYAPAVQPMAKSMIHTPTALDLRPWLILLITSLFLLERWLATRRDRRIAA</sequence>
<dbReference type="Pfam" id="PF07584">
    <property type="entry name" value="BatA"/>
    <property type="match status" value="1"/>
</dbReference>
<organism evidence="3 4">
    <name type="scientific">Caulobacter henricii</name>
    <dbReference type="NCBI Taxonomy" id="69395"/>
    <lineage>
        <taxon>Bacteria</taxon>
        <taxon>Pseudomonadati</taxon>
        <taxon>Pseudomonadota</taxon>
        <taxon>Alphaproteobacteria</taxon>
        <taxon>Caulobacterales</taxon>
        <taxon>Caulobacteraceae</taxon>
        <taxon>Caulobacter</taxon>
    </lineage>
</organism>
<evidence type="ECO:0000259" key="2">
    <source>
        <dbReference type="Pfam" id="PF07584"/>
    </source>
</evidence>
<dbReference type="KEGG" id="chq:AQ619_09775"/>
<dbReference type="InterPro" id="IPR011933">
    <property type="entry name" value="Double_TM_dom"/>
</dbReference>
<evidence type="ECO:0000313" key="4">
    <source>
        <dbReference type="Proteomes" id="UP000056905"/>
    </source>
</evidence>
<name>A0A0P0P034_9CAUL</name>
<reference evidence="3 4" key="1">
    <citation type="submission" date="2015-10" db="EMBL/GenBank/DDBJ databases">
        <title>Conservation of the essential genome among Caulobacter and Brevundimonas species.</title>
        <authorList>
            <person name="Scott D."/>
            <person name="Ely B."/>
        </authorList>
    </citation>
    <scope>NUCLEOTIDE SEQUENCE [LARGE SCALE GENOMIC DNA]</scope>
    <source>
        <strain evidence="3 4">CB4</strain>
    </source>
</reference>
<dbReference type="PANTHER" id="PTHR37464">
    <property type="entry name" value="BLL2463 PROTEIN"/>
    <property type="match status" value="1"/>
</dbReference>